<dbReference type="InterPro" id="IPR036249">
    <property type="entry name" value="Thioredoxin-like_sf"/>
</dbReference>
<protein>
    <recommendedName>
        <fullName evidence="3">Thiol:disulfide interchange protein DsbA</fullName>
    </recommendedName>
</protein>
<organism evidence="10 11">
    <name type="scientific">Solimicrobium silvestre</name>
    <dbReference type="NCBI Taxonomy" id="2099400"/>
    <lineage>
        <taxon>Bacteria</taxon>
        <taxon>Pseudomonadati</taxon>
        <taxon>Pseudomonadota</taxon>
        <taxon>Betaproteobacteria</taxon>
        <taxon>Burkholderiales</taxon>
        <taxon>Oxalobacteraceae</taxon>
        <taxon>Solimicrobium</taxon>
    </lineage>
</organism>
<evidence type="ECO:0000313" key="10">
    <source>
        <dbReference type="EMBL" id="PRC91745.1"/>
    </source>
</evidence>
<gene>
    <name evidence="10" type="ORF">S2091_3500</name>
</gene>
<comment type="similarity">
    <text evidence="2">Belongs to the thioredoxin family. DsbA subfamily.</text>
</comment>
<dbReference type="InterPro" id="IPR023205">
    <property type="entry name" value="DsbA/DsbL"/>
</dbReference>
<keyword evidence="5" id="KW-0574">Periplasm</keyword>
<keyword evidence="4 8" id="KW-0732">Signal</keyword>
<keyword evidence="11" id="KW-1185">Reference proteome</keyword>
<dbReference type="EMBL" id="PUGF01000019">
    <property type="protein sequence ID" value="PRC91745.1"/>
    <property type="molecule type" value="Genomic_DNA"/>
</dbReference>
<keyword evidence="7" id="KW-0676">Redox-active center</keyword>
<evidence type="ECO:0000313" key="11">
    <source>
        <dbReference type="Proteomes" id="UP000237839"/>
    </source>
</evidence>
<comment type="caution">
    <text evidence="10">The sequence shown here is derived from an EMBL/GenBank/DDBJ whole genome shotgun (WGS) entry which is preliminary data.</text>
</comment>
<sequence length="220" mass="24586">MHNTNPARRAAITKLAIGLTGAWLAPQLVLAQEQFVAGKDYQAIATPFATEVAAGKIEVREFFGYWCPHCNAFDPHLNEWAGKQKSDVALTHTPWAWQESQIPFQRLFYALEVAGKEKELRSKVFESMFKDHLRLESVDAQVDWASKHGIDAQQFRALLDSFSVVTNLRKGTQLAKTAGIKGVPSLVINGKYLVTNDDNPLGTMDYLINLERKLASNKAK</sequence>
<name>A0A2S9GVJ2_9BURK</name>
<evidence type="ECO:0000256" key="7">
    <source>
        <dbReference type="ARBA" id="ARBA00023284"/>
    </source>
</evidence>
<dbReference type="GO" id="GO:0042597">
    <property type="term" value="C:periplasmic space"/>
    <property type="evidence" value="ECO:0007669"/>
    <property type="project" value="UniProtKB-SubCell"/>
</dbReference>
<dbReference type="Gene3D" id="3.40.30.10">
    <property type="entry name" value="Glutaredoxin"/>
    <property type="match status" value="1"/>
</dbReference>
<evidence type="ECO:0000256" key="3">
    <source>
        <dbReference type="ARBA" id="ARBA00013831"/>
    </source>
</evidence>
<dbReference type="InterPro" id="IPR001853">
    <property type="entry name" value="DSBA-like_thioredoxin_dom"/>
</dbReference>
<accession>A0A2S9GVJ2</accession>
<proteinExistence type="inferred from homology"/>
<dbReference type="CDD" id="cd03019">
    <property type="entry name" value="DsbA_DsbA"/>
    <property type="match status" value="1"/>
</dbReference>
<keyword evidence="6" id="KW-1015">Disulfide bond</keyword>
<dbReference type="SUPFAM" id="SSF52833">
    <property type="entry name" value="Thioredoxin-like"/>
    <property type="match status" value="1"/>
</dbReference>
<feature type="chain" id="PRO_5015747116" description="Thiol:disulfide interchange protein DsbA" evidence="8">
    <location>
        <begin position="32"/>
        <end position="220"/>
    </location>
</feature>
<dbReference type="PANTHER" id="PTHR35891">
    <property type="entry name" value="THIOL:DISULFIDE INTERCHANGE PROTEIN DSBA"/>
    <property type="match status" value="1"/>
</dbReference>
<evidence type="ECO:0000256" key="4">
    <source>
        <dbReference type="ARBA" id="ARBA00022729"/>
    </source>
</evidence>
<dbReference type="GO" id="GO:0016491">
    <property type="term" value="F:oxidoreductase activity"/>
    <property type="evidence" value="ECO:0007669"/>
    <property type="project" value="InterPro"/>
</dbReference>
<dbReference type="AlphaFoldDB" id="A0A2S9GVJ2"/>
<dbReference type="Pfam" id="PF01323">
    <property type="entry name" value="DSBA"/>
    <property type="match status" value="1"/>
</dbReference>
<reference evidence="10 11" key="1">
    <citation type="submission" date="2018-02" db="EMBL/GenBank/DDBJ databases">
        <title>Solimicrobium silvestre gen. nov., sp. nov., isolated from alpine forest soil.</title>
        <authorList>
            <person name="Margesin R."/>
            <person name="Albuquerque L."/>
            <person name="Zhang D.-C."/>
            <person name="Froufe H.J.C."/>
            <person name="Severino R."/>
            <person name="Roxo I."/>
            <person name="Egas C."/>
            <person name="Da Costa M.S."/>
        </authorList>
    </citation>
    <scope>NUCLEOTIDE SEQUENCE [LARGE SCALE GENOMIC DNA]</scope>
    <source>
        <strain evidence="10 11">S20-91</strain>
    </source>
</reference>
<evidence type="ECO:0000259" key="9">
    <source>
        <dbReference type="PROSITE" id="PS51352"/>
    </source>
</evidence>
<evidence type="ECO:0000256" key="6">
    <source>
        <dbReference type="ARBA" id="ARBA00023157"/>
    </source>
</evidence>
<evidence type="ECO:0000256" key="2">
    <source>
        <dbReference type="ARBA" id="ARBA00005791"/>
    </source>
</evidence>
<dbReference type="InterPro" id="IPR013766">
    <property type="entry name" value="Thioredoxin_domain"/>
</dbReference>
<evidence type="ECO:0000256" key="1">
    <source>
        <dbReference type="ARBA" id="ARBA00004418"/>
    </source>
</evidence>
<evidence type="ECO:0000256" key="5">
    <source>
        <dbReference type="ARBA" id="ARBA00022764"/>
    </source>
</evidence>
<dbReference type="PANTHER" id="PTHR35891:SF3">
    <property type="entry name" value="THIOL:DISULFIDE INTERCHANGE PROTEIN DSBL"/>
    <property type="match status" value="1"/>
</dbReference>
<dbReference type="InterPro" id="IPR050824">
    <property type="entry name" value="Thiol_disulfide_DsbA"/>
</dbReference>
<feature type="signal peptide" evidence="8">
    <location>
        <begin position="1"/>
        <end position="31"/>
    </location>
</feature>
<evidence type="ECO:0000256" key="8">
    <source>
        <dbReference type="SAM" id="SignalP"/>
    </source>
</evidence>
<dbReference type="PROSITE" id="PS51352">
    <property type="entry name" value="THIOREDOXIN_2"/>
    <property type="match status" value="1"/>
</dbReference>
<feature type="domain" description="Thioredoxin" evidence="9">
    <location>
        <begin position="19"/>
        <end position="164"/>
    </location>
</feature>
<dbReference type="Proteomes" id="UP000237839">
    <property type="component" value="Unassembled WGS sequence"/>
</dbReference>
<comment type="subcellular location">
    <subcellularLocation>
        <location evidence="1">Periplasm</location>
    </subcellularLocation>
</comment>